<organism evidence="1 2">
    <name type="scientific">Aromatoleum aromaticum (strain DSM 19018 / LMG 30748 / EbN1)</name>
    <name type="common">Azoarcus sp. (strain EbN1)</name>
    <dbReference type="NCBI Taxonomy" id="76114"/>
    <lineage>
        <taxon>Bacteria</taxon>
        <taxon>Pseudomonadati</taxon>
        <taxon>Pseudomonadota</taxon>
        <taxon>Betaproteobacteria</taxon>
        <taxon>Rhodocyclales</taxon>
        <taxon>Rhodocyclaceae</taxon>
        <taxon>Aromatoleum</taxon>
    </lineage>
</organism>
<sequence>MRSRPARQEVLRAKGLHRARRGRRQWHQAGSLGYIVSTGSAAHFDRVPN</sequence>
<name>Q5P1K7_AROAE</name>
<reference evidence="1 2" key="1">
    <citation type="journal article" date="2005" name="Arch. Microbiol.">
        <title>The genome sequence of an anaerobic aromatic-degrading denitrifying bacterium, strain EbN1.</title>
        <authorList>
            <person name="Rabus R."/>
            <person name="Kube M."/>
            <person name="Heider J."/>
            <person name="Beck A."/>
            <person name="Heitmann K."/>
            <person name="Widdel F."/>
            <person name="Reinhardt R."/>
        </authorList>
    </citation>
    <scope>NUCLEOTIDE SEQUENCE [LARGE SCALE GENOMIC DNA]</scope>
    <source>
        <strain evidence="1 2">EbN1</strain>
    </source>
</reference>
<dbReference type="EMBL" id="CR555306">
    <property type="protein sequence ID" value="CAI08807.1"/>
    <property type="molecule type" value="Genomic_DNA"/>
</dbReference>
<protein>
    <submittedName>
        <fullName evidence="1">Uncharacterized protein</fullName>
    </submittedName>
</protein>
<evidence type="ECO:0000313" key="2">
    <source>
        <dbReference type="Proteomes" id="UP000006552"/>
    </source>
</evidence>
<gene>
    <name evidence="1" type="ORF">ebA4745</name>
</gene>
<evidence type="ECO:0000313" key="1">
    <source>
        <dbReference type="EMBL" id="CAI08807.1"/>
    </source>
</evidence>
<keyword evidence="2" id="KW-1185">Reference proteome</keyword>
<dbReference type="HOGENOM" id="CLU_3131733_0_0_4"/>
<dbReference type="AlphaFoldDB" id="Q5P1K7"/>
<dbReference type="KEGG" id="eba:ebA4745"/>
<dbReference type="Proteomes" id="UP000006552">
    <property type="component" value="Chromosome"/>
</dbReference>
<dbReference type="STRING" id="76114.ebA4745"/>
<proteinExistence type="predicted"/>
<accession>Q5P1K7</accession>